<gene>
    <name evidence="6" type="ORF">AP3564_16775</name>
    <name evidence="7" type="ORF">AZI98_11935</name>
</gene>
<dbReference type="KEGG" id="apak:AP3564_16775"/>
<accession>A0A165X9Q4</accession>
<keyword evidence="3 4" id="KW-0443">Lipid metabolism</keyword>
<dbReference type="InterPro" id="IPR016035">
    <property type="entry name" value="Acyl_Trfase/lysoPLipase"/>
</dbReference>
<dbReference type="InterPro" id="IPR002641">
    <property type="entry name" value="PNPLA_dom"/>
</dbReference>
<evidence type="ECO:0000313" key="6">
    <source>
        <dbReference type="EMBL" id="ASS91669.1"/>
    </source>
</evidence>
<feature type="short sequence motif" description="DGA/G" evidence="4">
    <location>
        <begin position="154"/>
        <end position="156"/>
    </location>
</feature>
<dbReference type="PROSITE" id="PS51635">
    <property type="entry name" value="PNPLA"/>
    <property type="match status" value="1"/>
</dbReference>
<keyword evidence="2 4" id="KW-0442">Lipid degradation</keyword>
<dbReference type="PANTHER" id="PTHR14226">
    <property type="entry name" value="NEUROPATHY TARGET ESTERASE/SWISS CHEESE D.MELANOGASTER"/>
    <property type="match status" value="1"/>
</dbReference>
<sequence>MPKHPTIGVALGSGGARGFAHLGVLKVLKQHEIPIDMISGSSMGALVGSFYASGLTVEQMYKLAAAFKRKYFIDVTVPKMGFIQGDRIKQLIRIFTRNQNIEDLPIPLAVVATDLNEGKKVVFRKGPVADAVRASISIPGIFVPFSYNGSLLVDGGVIERVPVSAVKEMGADIVIAVDVSHVKKEARIQSIFDVIMRSLDIMQNELAQHRITSDVVICPRVEHFHSGAFTKIDEIIKLGEEEATKHIDEIKNKINQWKETNHEK</sequence>
<dbReference type="AlphaFoldDB" id="A0A165X9Q4"/>
<proteinExistence type="predicted"/>
<evidence type="ECO:0000313" key="8">
    <source>
        <dbReference type="Proteomes" id="UP000076476"/>
    </source>
</evidence>
<dbReference type="Gene3D" id="3.40.1090.10">
    <property type="entry name" value="Cytosolic phospholipase A2 catalytic domain"/>
    <property type="match status" value="2"/>
</dbReference>
<feature type="active site" description="Nucleophile" evidence="4">
    <location>
        <position position="42"/>
    </location>
</feature>
<feature type="active site" description="Proton acceptor" evidence="4">
    <location>
        <position position="154"/>
    </location>
</feature>
<reference evidence="6 9" key="2">
    <citation type="submission" date="2016-10" db="EMBL/GenBank/DDBJ databases">
        <title>The whole genome sequencing and assembly of Aeribacillus pallidus KCTC3564 strain.</title>
        <authorList>
            <person name="Lee Y.-J."/>
            <person name="Park M.-K."/>
            <person name="Yi H."/>
            <person name="Bahn Y.-S."/>
            <person name="Kim J.F."/>
            <person name="Lee D.-W."/>
        </authorList>
    </citation>
    <scope>NUCLEOTIDE SEQUENCE [LARGE SCALE GENOMIC DNA]</scope>
    <source>
        <strain evidence="6 9">KCTC3564</strain>
    </source>
</reference>
<reference evidence="7 8" key="1">
    <citation type="submission" date="2016-04" db="EMBL/GenBank/DDBJ databases">
        <title>Draft genome sequence of Aeribacillus pallidus 8m3 from petroleum reservoir.</title>
        <authorList>
            <person name="Poltaraus A.B."/>
            <person name="Nazina T.N."/>
            <person name="Tourova T.P."/>
            <person name="Malakho S.M."/>
            <person name="Korshunova A.V."/>
            <person name="Sokolova D.S."/>
        </authorList>
    </citation>
    <scope>NUCLEOTIDE SEQUENCE [LARGE SCALE GENOMIC DNA]</scope>
    <source>
        <strain evidence="7 8">8m3</strain>
    </source>
</reference>
<evidence type="ECO:0000259" key="5">
    <source>
        <dbReference type="PROSITE" id="PS51635"/>
    </source>
</evidence>
<evidence type="ECO:0000256" key="1">
    <source>
        <dbReference type="ARBA" id="ARBA00022801"/>
    </source>
</evidence>
<evidence type="ECO:0000313" key="9">
    <source>
        <dbReference type="Proteomes" id="UP000214606"/>
    </source>
</evidence>
<dbReference type="EMBL" id="CP017703">
    <property type="protein sequence ID" value="ASS91669.1"/>
    <property type="molecule type" value="Genomic_DNA"/>
</dbReference>
<evidence type="ECO:0000313" key="7">
    <source>
        <dbReference type="EMBL" id="KZN95779.1"/>
    </source>
</evidence>
<name>A0A165X9Q4_9BACI</name>
<keyword evidence="8" id="KW-1185">Reference proteome</keyword>
<protein>
    <submittedName>
        <fullName evidence="7">Esterase</fullName>
    </submittedName>
</protein>
<comment type="caution">
    <text evidence="4">Lacks conserved residue(s) required for the propagation of feature annotation.</text>
</comment>
<feature type="short sequence motif" description="GXSXG" evidence="4">
    <location>
        <begin position="40"/>
        <end position="44"/>
    </location>
</feature>
<dbReference type="Proteomes" id="UP000214606">
    <property type="component" value="Chromosome"/>
</dbReference>
<dbReference type="GO" id="GO:0016042">
    <property type="term" value="P:lipid catabolic process"/>
    <property type="evidence" value="ECO:0007669"/>
    <property type="project" value="UniProtKB-UniRule"/>
</dbReference>
<dbReference type="InterPro" id="IPR050301">
    <property type="entry name" value="NTE"/>
</dbReference>
<dbReference type="EMBL" id="LWBR01000035">
    <property type="protein sequence ID" value="KZN95779.1"/>
    <property type="molecule type" value="Genomic_DNA"/>
</dbReference>
<dbReference type="OrthoDB" id="9770965at2"/>
<dbReference type="GO" id="GO:0016787">
    <property type="term" value="F:hydrolase activity"/>
    <property type="evidence" value="ECO:0007669"/>
    <property type="project" value="UniProtKB-UniRule"/>
</dbReference>
<evidence type="ECO:0000256" key="2">
    <source>
        <dbReference type="ARBA" id="ARBA00022963"/>
    </source>
</evidence>
<dbReference type="Proteomes" id="UP000076476">
    <property type="component" value="Unassembled WGS sequence"/>
</dbReference>
<dbReference type="Pfam" id="PF01734">
    <property type="entry name" value="Patatin"/>
    <property type="match status" value="1"/>
</dbReference>
<organism evidence="7 8">
    <name type="scientific">Aeribacillus pallidus</name>
    <dbReference type="NCBI Taxonomy" id="33936"/>
    <lineage>
        <taxon>Bacteria</taxon>
        <taxon>Bacillati</taxon>
        <taxon>Bacillota</taxon>
        <taxon>Bacilli</taxon>
        <taxon>Bacillales</taxon>
        <taxon>Bacillaceae</taxon>
        <taxon>Aeribacillus</taxon>
    </lineage>
</organism>
<dbReference type="PANTHER" id="PTHR14226:SF76">
    <property type="entry name" value="NTE FAMILY PROTEIN RSSA"/>
    <property type="match status" value="1"/>
</dbReference>
<dbReference type="GeneID" id="301126567"/>
<feature type="domain" description="PNPLA" evidence="5">
    <location>
        <begin position="9"/>
        <end position="167"/>
    </location>
</feature>
<dbReference type="RefSeq" id="WP_063388513.1">
    <property type="nucleotide sequence ID" value="NZ_CP017703.1"/>
</dbReference>
<dbReference type="SUPFAM" id="SSF52151">
    <property type="entry name" value="FabD/lysophospholipase-like"/>
    <property type="match status" value="1"/>
</dbReference>
<evidence type="ECO:0000256" key="4">
    <source>
        <dbReference type="PROSITE-ProRule" id="PRU01161"/>
    </source>
</evidence>
<evidence type="ECO:0000256" key="3">
    <source>
        <dbReference type="ARBA" id="ARBA00023098"/>
    </source>
</evidence>
<keyword evidence="1 4" id="KW-0378">Hydrolase</keyword>
<dbReference type="SMR" id="A0A165X9Q4"/>
<dbReference type="STRING" id="33936.AZI98_11935"/>